<evidence type="ECO:0000256" key="1">
    <source>
        <dbReference type="SAM" id="SignalP"/>
    </source>
</evidence>
<keyword evidence="3" id="KW-1185">Reference proteome</keyword>
<evidence type="ECO:0008006" key="4">
    <source>
        <dbReference type="Google" id="ProtNLM"/>
    </source>
</evidence>
<name>A0ABN8V0X3_STRGL</name>
<organism evidence="2 3">
    <name type="scientific">Streptomyces globisporus</name>
    <dbReference type="NCBI Taxonomy" id="1908"/>
    <lineage>
        <taxon>Bacteria</taxon>
        <taxon>Bacillati</taxon>
        <taxon>Actinomycetota</taxon>
        <taxon>Actinomycetes</taxon>
        <taxon>Kitasatosporales</taxon>
        <taxon>Streptomycetaceae</taxon>
        <taxon>Streptomyces</taxon>
    </lineage>
</organism>
<accession>A0ABN8V0X3</accession>
<feature type="signal peptide" evidence="1">
    <location>
        <begin position="1"/>
        <end position="37"/>
    </location>
</feature>
<keyword evidence="1" id="KW-0732">Signal</keyword>
<dbReference type="EMBL" id="CAKXYP010000008">
    <property type="protein sequence ID" value="CAH9416155.1"/>
    <property type="molecule type" value="Genomic_DNA"/>
</dbReference>
<evidence type="ECO:0000313" key="2">
    <source>
        <dbReference type="EMBL" id="CAH9416155.1"/>
    </source>
</evidence>
<feature type="chain" id="PRO_5046885604" description="Peptidase inhibitor family I36 protein" evidence="1">
    <location>
        <begin position="38"/>
        <end position="128"/>
    </location>
</feature>
<proteinExistence type="predicted"/>
<comment type="caution">
    <text evidence="2">The sequence shown here is derived from an EMBL/GenBank/DDBJ whole genome shotgun (WGS) entry which is preliminary data.</text>
</comment>
<protein>
    <recommendedName>
        <fullName evidence="4">Peptidase inhibitor family I36 protein</fullName>
    </recommendedName>
</protein>
<sequence length="128" mass="13380">MRLIRGTITRTALAATALATGAVLTLGGTATANTAQAAGTIHGCPSGAVCLYPGAGWNGDKPSHAFYSYGTHKIYDQYGTKRWFNNQTGGAKAYRCKGSNGTDCGGNQVAGTYYDYDFTPINSVKLAK</sequence>
<reference evidence="2" key="1">
    <citation type="submission" date="2022-03" db="EMBL/GenBank/DDBJ databases">
        <authorList>
            <person name="Leyn A S."/>
        </authorList>
    </citation>
    <scope>NUCLEOTIDE SEQUENCE</scope>
    <source>
        <strain evidence="2">Streptomyces globisporus 4-3</strain>
    </source>
</reference>
<evidence type="ECO:0000313" key="3">
    <source>
        <dbReference type="Proteomes" id="UP001154015"/>
    </source>
</evidence>
<gene>
    <name evidence="2" type="ORF">SGL43_03178</name>
</gene>
<dbReference type="Proteomes" id="UP001154015">
    <property type="component" value="Unassembled WGS sequence"/>
</dbReference>
<dbReference type="RefSeq" id="WP_097873949.1">
    <property type="nucleotide sequence ID" value="NZ_CAKXYP010000008.1"/>
</dbReference>